<organism evidence="10 11">
    <name type="scientific">Halomonas lysinitropha</name>
    <dbReference type="NCBI Taxonomy" id="2607506"/>
    <lineage>
        <taxon>Bacteria</taxon>
        <taxon>Pseudomonadati</taxon>
        <taxon>Pseudomonadota</taxon>
        <taxon>Gammaproteobacteria</taxon>
        <taxon>Oceanospirillales</taxon>
        <taxon>Halomonadaceae</taxon>
        <taxon>Halomonas</taxon>
    </lineage>
</organism>
<dbReference type="InterPro" id="IPR008915">
    <property type="entry name" value="Peptidase_M50"/>
</dbReference>
<protein>
    <submittedName>
        <fullName evidence="10">Peptidase family M50</fullName>
    </submittedName>
</protein>
<dbReference type="RefSeq" id="WP_151444800.1">
    <property type="nucleotide sequence ID" value="NZ_CABVOU010000043.1"/>
</dbReference>
<dbReference type="InterPro" id="IPR041881">
    <property type="entry name" value="PqqD_sf"/>
</dbReference>
<feature type="transmembrane region" description="Helical" evidence="8">
    <location>
        <begin position="285"/>
        <end position="304"/>
    </location>
</feature>
<dbReference type="EMBL" id="CABVOU010000043">
    <property type="protein sequence ID" value="VVZ96988.1"/>
    <property type="molecule type" value="Genomic_DNA"/>
</dbReference>
<feature type="transmembrane region" description="Helical" evidence="8">
    <location>
        <begin position="428"/>
        <end position="450"/>
    </location>
</feature>
<dbReference type="PANTHER" id="PTHR13325">
    <property type="entry name" value="PROTEASE M50 MEMBRANE-BOUND TRANSCRIPTION FACTOR SITE 2 PROTEASE"/>
    <property type="match status" value="1"/>
</dbReference>
<evidence type="ECO:0000313" key="11">
    <source>
        <dbReference type="Proteomes" id="UP000326725"/>
    </source>
</evidence>
<keyword evidence="7" id="KW-0175">Coiled coil</keyword>
<gene>
    <name evidence="10" type="ORF">HALO32_03103</name>
</gene>
<comment type="subcellular location">
    <subcellularLocation>
        <location evidence="2">Endomembrane system</location>
        <topology evidence="2">Multi-pass membrane protein</topology>
    </subcellularLocation>
</comment>
<comment type="cofactor">
    <cofactor evidence="1">
        <name>Zn(2+)</name>
        <dbReference type="ChEBI" id="CHEBI:29105"/>
    </cofactor>
</comment>
<dbReference type="Pfam" id="PF02163">
    <property type="entry name" value="Peptidase_M50"/>
    <property type="match status" value="1"/>
</dbReference>
<feature type="coiled-coil region" evidence="7">
    <location>
        <begin position="528"/>
        <end position="555"/>
    </location>
</feature>
<evidence type="ECO:0000256" key="5">
    <source>
        <dbReference type="ARBA" id="ARBA00022989"/>
    </source>
</evidence>
<dbReference type="GO" id="GO:0005737">
    <property type="term" value="C:cytoplasm"/>
    <property type="evidence" value="ECO:0007669"/>
    <property type="project" value="TreeGrafter"/>
</dbReference>
<evidence type="ECO:0000256" key="4">
    <source>
        <dbReference type="ARBA" id="ARBA00022692"/>
    </source>
</evidence>
<feature type="transmembrane region" description="Helical" evidence="8">
    <location>
        <begin position="257"/>
        <end position="279"/>
    </location>
</feature>
<dbReference type="Gene3D" id="1.10.10.1150">
    <property type="entry name" value="Coenzyme PQQ synthesis protein D (PqqD)"/>
    <property type="match status" value="1"/>
</dbReference>
<keyword evidence="11" id="KW-1185">Reference proteome</keyword>
<comment type="similarity">
    <text evidence="3">Belongs to the peptidase M50B family.</text>
</comment>
<dbReference type="InterPro" id="IPR001193">
    <property type="entry name" value="MBTPS2"/>
</dbReference>
<keyword evidence="6 8" id="KW-0472">Membrane</keyword>
<keyword evidence="5 8" id="KW-1133">Transmembrane helix</keyword>
<dbReference type="GO" id="GO:0012505">
    <property type="term" value="C:endomembrane system"/>
    <property type="evidence" value="ECO:0007669"/>
    <property type="project" value="UniProtKB-SubCell"/>
</dbReference>
<evidence type="ECO:0000256" key="1">
    <source>
        <dbReference type="ARBA" id="ARBA00001947"/>
    </source>
</evidence>
<dbReference type="GO" id="GO:0016020">
    <property type="term" value="C:membrane"/>
    <property type="evidence" value="ECO:0007669"/>
    <property type="project" value="InterPro"/>
</dbReference>
<name>A0A5K1IA06_9GAMM</name>
<evidence type="ECO:0000256" key="3">
    <source>
        <dbReference type="ARBA" id="ARBA00007931"/>
    </source>
</evidence>
<sequence>MSGKSFYSDEWHRVSGLRLRLKSNAGIHRQEFRGQLWYVLQDRTSGRSHRFSPEAWLVISLLDGRRTVQEIWDTACARLGDDALSQNEIMRLLAQLHHADVLQGDVMPDVDEMLHRAGKQERKKRMMSFINPLAIRMPLLDPDAFLAATLPLVRPLIGRAGGLLFVGLMGYALVQLGLYWSELTEDVADRVLAADNLVLLIVTYPLVKALHELGHGYTIKRWGGEVHEIGIMMLVFMPVPYVDASDASRFPEKWRRIIVGAAGMIVELTLAALALIVWIHAEEGMARAVAFNVMLLAGVSTILFNGNPLLRFDGYYVLADLIEIPNLAQRANRYIGYLIQRYAFGIETVESPVTARGEPKWLFSYAIAAFAYRLFIVSIIFFFVVDIFPLIGAVLAVWSLIMMFGVPIAKQIWFLLTSPKLRHRRGRAFAVTSGMIGTIAAVLSLVPLPYATLAEGVVWTPHEATVHTAAAGHVEAVYVTSNDQVQAGTTLLKLSDPVLDRQVAALEARVRELAQRADAVAFDAPAEARVLRERLAKAEADLDNARERQEDLAVRSSVPGRFVLPSSDAGDLDGRYYDKGERFGYIADFSDPVLIVVVPEKRADLVRSDTQAVAFRFADDPRTAWPAQILREVPRITDELPTAALAQIGGGTLSLDPSQPEALRSLTRVLQLELVFEQPNHVVTLGGRVHVRFRHADRPLAQRAWRALRQLFLSELNV</sequence>
<evidence type="ECO:0000256" key="8">
    <source>
        <dbReference type="SAM" id="Phobius"/>
    </source>
</evidence>
<dbReference type="AlphaFoldDB" id="A0A5K1IA06"/>
<accession>A0A5K1IA06</accession>
<evidence type="ECO:0000256" key="2">
    <source>
        <dbReference type="ARBA" id="ARBA00004127"/>
    </source>
</evidence>
<dbReference type="Proteomes" id="UP000326725">
    <property type="component" value="Unassembled WGS sequence"/>
</dbReference>
<feature type="domain" description="Peptidase M50" evidence="9">
    <location>
        <begin position="209"/>
        <end position="383"/>
    </location>
</feature>
<dbReference type="GO" id="GO:0031293">
    <property type="term" value="P:membrane protein intracellular domain proteolysis"/>
    <property type="evidence" value="ECO:0007669"/>
    <property type="project" value="TreeGrafter"/>
</dbReference>
<dbReference type="PANTHER" id="PTHR13325:SF3">
    <property type="entry name" value="MEMBRANE-BOUND TRANSCRIPTION FACTOR SITE-2 PROTEASE"/>
    <property type="match status" value="1"/>
</dbReference>
<evidence type="ECO:0000256" key="7">
    <source>
        <dbReference type="SAM" id="Coils"/>
    </source>
</evidence>
<evidence type="ECO:0000256" key="6">
    <source>
        <dbReference type="ARBA" id="ARBA00023136"/>
    </source>
</evidence>
<dbReference type="GO" id="GO:0004222">
    <property type="term" value="F:metalloendopeptidase activity"/>
    <property type="evidence" value="ECO:0007669"/>
    <property type="project" value="InterPro"/>
</dbReference>
<feature type="transmembrane region" description="Helical" evidence="8">
    <location>
        <begin position="362"/>
        <end position="384"/>
    </location>
</feature>
<evidence type="ECO:0000259" key="9">
    <source>
        <dbReference type="Pfam" id="PF02163"/>
    </source>
</evidence>
<evidence type="ECO:0000313" key="10">
    <source>
        <dbReference type="EMBL" id="VVZ96988.1"/>
    </source>
</evidence>
<feature type="transmembrane region" description="Helical" evidence="8">
    <location>
        <begin position="390"/>
        <end position="416"/>
    </location>
</feature>
<feature type="transmembrane region" description="Helical" evidence="8">
    <location>
        <begin position="156"/>
        <end position="179"/>
    </location>
</feature>
<proteinExistence type="inferred from homology"/>
<keyword evidence="4 8" id="KW-0812">Transmembrane</keyword>
<reference evidence="10 11" key="1">
    <citation type="submission" date="2019-09" db="EMBL/GenBank/DDBJ databases">
        <authorList>
            <person name="Criscuolo A."/>
        </authorList>
    </citation>
    <scope>NUCLEOTIDE SEQUENCE [LARGE SCALE GENOMIC DNA]</scope>
    <source>
        <strain evidence="11">3(2)</strain>
    </source>
</reference>